<dbReference type="InterPro" id="IPR011761">
    <property type="entry name" value="ATP-grasp"/>
</dbReference>
<evidence type="ECO:0000256" key="2">
    <source>
        <dbReference type="ARBA" id="ARBA00022741"/>
    </source>
</evidence>
<protein>
    <submittedName>
        <fullName evidence="6">Carbamoyl-phosphate synthase large chain</fullName>
        <ecNumber evidence="6">6.3.5.5</ecNumber>
    </submittedName>
</protein>
<evidence type="ECO:0000256" key="1">
    <source>
        <dbReference type="ARBA" id="ARBA00022598"/>
    </source>
</evidence>
<keyword evidence="3 4" id="KW-0067">ATP-binding</keyword>
<dbReference type="Proteomes" id="UP000002166">
    <property type="component" value="Plasmid pLCK1"/>
</dbReference>
<evidence type="ECO:0000259" key="5">
    <source>
        <dbReference type="PROSITE" id="PS50975"/>
    </source>
</evidence>
<dbReference type="EC" id="6.3.5.5" evidence="6"/>
<sequence>MNNNPIFPVIIKPTHVYSTSVGVTKVSSLPDLKMQFRKIELLNKLSLIAKKSSVIVENYIEGTEYAVDLLWTNRKRIITFVHQNKSGTGPDFLDHLYFIDPVDNQRVQNMLENAEEKVDLATAVIFGFTHTEYRIHNGVPYVIESSNRPAGAGMLFSTIERSTGYNMINIFYDYVLDDSKILENHLKVKYNVNSINFWMPPPFKKQGLFESFNGLEKIQKLPYIYSAEVYLSKGDYFYSDNSQVMYPLVIKGEIYINKNLDNIVTEIEEKLI</sequence>
<dbReference type="PROSITE" id="PS50975">
    <property type="entry name" value="ATP_GRASP"/>
    <property type="match status" value="1"/>
</dbReference>
<dbReference type="PANTHER" id="PTHR43585">
    <property type="entry name" value="FUMIPYRROLE BIOSYNTHESIS PROTEIN C"/>
    <property type="match status" value="1"/>
</dbReference>
<gene>
    <name evidence="6" type="ordered locus">LCK_p100050</name>
</gene>
<evidence type="ECO:0000256" key="4">
    <source>
        <dbReference type="PROSITE-ProRule" id="PRU00409"/>
    </source>
</evidence>
<dbReference type="PANTHER" id="PTHR43585:SF2">
    <property type="entry name" value="ATP-GRASP ENZYME FSQD"/>
    <property type="match status" value="1"/>
</dbReference>
<dbReference type="AlphaFoldDB" id="B1N0P8"/>
<evidence type="ECO:0000313" key="7">
    <source>
        <dbReference type="Proteomes" id="UP000002166"/>
    </source>
</evidence>
<dbReference type="GO" id="GO:0046872">
    <property type="term" value="F:metal ion binding"/>
    <property type="evidence" value="ECO:0007669"/>
    <property type="project" value="InterPro"/>
</dbReference>
<dbReference type="OrthoDB" id="9803907at2"/>
<dbReference type="HOGENOM" id="CLU_1022330_0_0_9"/>
<organism evidence="6 7">
    <name type="scientific">Leuconostoc citreum (strain KM20)</name>
    <dbReference type="NCBI Taxonomy" id="349519"/>
    <lineage>
        <taxon>Bacteria</taxon>
        <taxon>Bacillati</taxon>
        <taxon>Bacillota</taxon>
        <taxon>Bacilli</taxon>
        <taxon>Lactobacillales</taxon>
        <taxon>Lactobacillaceae</taxon>
        <taxon>Leuconostoc</taxon>
    </lineage>
</organism>
<evidence type="ECO:0000313" key="6">
    <source>
        <dbReference type="EMBL" id="ACA83653.1"/>
    </source>
</evidence>
<proteinExistence type="predicted"/>
<reference evidence="6 7" key="1">
    <citation type="journal article" date="2008" name="J. Bacteriol.">
        <title>Complete genome sequence of Leuconostoc citreum KM20.</title>
        <authorList>
            <person name="Kim J.F."/>
            <person name="Jeong H."/>
            <person name="Lee J.-S."/>
            <person name="Choi S.-H."/>
            <person name="Ha M."/>
            <person name="Hur C.-G."/>
            <person name="Kim J.-S."/>
            <person name="Lee S."/>
            <person name="Park H.-S."/>
            <person name="Park Y.-H."/>
            <person name="Oh T.K."/>
        </authorList>
    </citation>
    <scope>NUCLEOTIDE SEQUENCE [LARGE SCALE GENOMIC DNA]</scope>
    <source>
        <strain evidence="6 7">KM20</strain>
    </source>
</reference>
<dbReference type="GO" id="GO:0005524">
    <property type="term" value="F:ATP binding"/>
    <property type="evidence" value="ECO:0007669"/>
    <property type="project" value="UniProtKB-UniRule"/>
</dbReference>
<evidence type="ECO:0000256" key="3">
    <source>
        <dbReference type="ARBA" id="ARBA00022840"/>
    </source>
</evidence>
<dbReference type="Gene3D" id="3.30.470.20">
    <property type="entry name" value="ATP-grasp fold, B domain"/>
    <property type="match status" value="1"/>
</dbReference>
<dbReference type="SUPFAM" id="SSF56059">
    <property type="entry name" value="Glutathione synthetase ATP-binding domain-like"/>
    <property type="match status" value="1"/>
</dbReference>
<dbReference type="Pfam" id="PF13535">
    <property type="entry name" value="ATP-grasp_4"/>
    <property type="match status" value="1"/>
</dbReference>
<dbReference type="InterPro" id="IPR052032">
    <property type="entry name" value="ATP-dep_AA_Ligase"/>
</dbReference>
<keyword evidence="6" id="KW-0614">Plasmid</keyword>
<dbReference type="RefSeq" id="WP_012304990.1">
    <property type="nucleotide sequence ID" value="NC_010470.1"/>
</dbReference>
<feature type="domain" description="ATP-grasp" evidence="5">
    <location>
        <begin position="7"/>
        <end position="176"/>
    </location>
</feature>
<dbReference type="KEGG" id="lci:LCK_p100050"/>
<geneLocation type="plasmid" evidence="6 7">
    <name>pLCK1</name>
</geneLocation>
<keyword evidence="2 4" id="KW-0547">Nucleotide-binding</keyword>
<dbReference type="EMBL" id="DQ489740">
    <property type="protein sequence ID" value="ACA83653.1"/>
    <property type="molecule type" value="Genomic_DNA"/>
</dbReference>
<keyword evidence="1 6" id="KW-0436">Ligase</keyword>
<accession>B1N0P8</accession>
<keyword evidence="7" id="KW-1185">Reference proteome</keyword>
<name>B1N0P8_LEUCK</name>
<dbReference type="GO" id="GO:0004088">
    <property type="term" value="F:carbamoyl-phosphate synthase (glutamine-hydrolyzing) activity"/>
    <property type="evidence" value="ECO:0007669"/>
    <property type="project" value="UniProtKB-EC"/>
</dbReference>